<organism evidence="7 8">
    <name type="scientific">Apolygus lucorum</name>
    <name type="common">Small green plant bug</name>
    <name type="synonym">Lygocoris lucorum</name>
    <dbReference type="NCBI Taxonomy" id="248454"/>
    <lineage>
        <taxon>Eukaryota</taxon>
        <taxon>Metazoa</taxon>
        <taxon>Ecdysozoa</taxon>
        <taxon>Arthropoda</taxon>
        <taxon>Hexapoda</taxon>
        <taxon>Insecta</taxon>
        <taxon>Pterygota</taxon>
        <taxon>Neoptera</taxon>
        <taxon>Paraneoptera</taxon>
        <taxon>Hemiptera</taxon>
        <taxon>Heteroptera</taxon>
        <taxon>Panheteroptera</taxon>
        <taxon>Cimicomorpha</taxon>
        <taxon>Miridae</taxon>
        <taxon>Mirini</taxon>
        <taxon>Apolygus</taxon>
    </lineage>
</organism>
<dbReference type="InterPro" id="IPR050302">
    <property type="entry name" value="Rab_GAP_TBC_domain"/>
</dbReference>
<dbReference type="AlphaFoldDB" id="A0A8S9XQI7"/>
<protein>
    <recommendedName>
        <fullName evidence="9">Rab-GAP TBC domain-containing protein</fullName>
    </recommendedName>
</protein>
<evidence type="ECO:0000256" key="1">
    <source>
        <dbReference type="ARBA" id="ARBA00022468"/>
    </source>
</evidence>
<dbReference type="Pfam" id="PF00566">
    <property type="entry name" value="RabGAP-TBC"/>
    <property type="match status" value="1"/>
</dbReference>
<dbReference type="Gene3D" id="2.30.29.30">
    <property type="entry name" value="Pleckstrin-homology domain (PH domain)/Phosphotyrosine-binding domain (PTB)"/>
    <property type="match status" value="1"/>
</dbReference>
<keyword evidence="3" id="KW-0175">Coiled coil</keyword>
<dbReference type="InterPro" id="IPR021785">
    <property type="entry name" value="DUF3350"/>
</dbReference>
<evidence type="ECO:0000256" key="2">
    <source>
        <dbReference type="ARBA" id="ARBA00022553"/>
    </source>
</evidence>
<keyword evidence="1" id="KW-0343">GTPase activation</keyword>
<dbReference type="PANTHER" id="PTHR47219:SF16">
    <property type="entry name" value="GTPASE ACTIVATING PROTEIN"/>
    <property type="match status" value="1"/>
</dbReference>
<keyword evidence="2" id="KW-0597">Phosphoprotein</keyword>
<dbReference type="InterPro" id="IPR006020">
    <property type="entry name" value="PTB/PI_dom"/>
</dbReference>
<comment type="caution">
    <text evidence="7">The sequence shown here is derived from an EMBL/GenBank/DDBJ whole genome shotgun (WGS) entry which is preliminary data.</text>
</comment>
<dbReference type="OrthoDB" id="295078at2759"/>
<dbReference type="Proteomes" id="UP000466442">
    <property type="component" value="Linkage Group LG5"/>
</dbReference>
<dbReference type="FunFam" id="1.10.8.270:FF:000001">
    <property type="entry name" value="TBC1 domain family member 1"/>
    <property type="match status" value="1"/>
</dbReference>
<evidence type="ECO:0000313" key="8">
    <source>
        <dbReference type="Proteomes" id="UP000466442"/>
    </source>
</evidence>
<dbReference type="InterPro" id="IPR035969">
    <property type="entry name" value="Rab-GAP_TBC_sf"/>
</dbReference>
<dbReference type="Pfam" id="PF00640">
    <property type="entry name" value="PID"/>
    <property type="match status" value="1"/>
</dbReference>
<reference evidence="7" key="1">
    <citation type="journal article" date="2021" name="Mol. Ecol. Resour.">
        <title>Apolygus lucorum genome provides insights into omnivorousness and mesophyll feeding.</title>
        <authorList>
            <person name="Liu Y."/>
            <person name="Liu H."/>
            <person name="Wang H."/>
            <person name="Huang T."/>
            <person name="Liu B."/>
            <person name="Yang B."/>
            <person name="Yin L."/>
            <person name="Li B."/>
            <person name="Zhang Y."/>
            <person name="Zhang S."/>
            <person name="Jiang F."/>
            <person name="Zhang X."/>
            <person name="Ren Y."/>
            <person name="Wang B."/>
            <person name="Wang S."/>
            <person name="Lu Y."/>
            <person name="Wu K."/>
            <person name="Fan W."/>
            <person name="Wang G."/>
        </authorList>
    </citation>
    <scope>NUCLEOTIDE SEQUENCE</scope>
    <source>
        <strain evidence="7">12Hb</strain>
    </source>
</reference>
<dbReference type="Gene3D" id="1.20.5.340">
    <property type="match status" value="1"/>
</dbReference>
<dbReference type="InterPro" id="IPR011993">
    <property type="entry name" value="PH-like_dom_sf"/>
</dbReference>
<accession>A0A8S9XQI7</accession>
<dbReference type="FunFam" id="1.10.472.80:FF:000043">
    <property type="entry name" value="Pollux, isoform A"/>
    <property type="match status" value="1"/>
</dbReference>
<dbReference type="SUPFAM" id="SSF47923">
    <property type="entry name" value="Ypt/Rab-GAP domain of gyp1p"/>
    <property type="match status" value="2"/>
</dbReference>
<feature type="coiled-coil region" evidence="3">
    <location>
        <begin position="712"/>
        <end position="746"/>
    </location>
</feature>
<proteinExistence type="predicted"/>
<dbReference type="PANTHER" id="PTHR47219">
    <property type="entry name" value="RAB GTPASE-ACTIVATING PROTEIN 1-LIKE"/>
    <property type="match status" value="1"/>
</dbReference>
<dbReference type="Gene3D" id="1.10.10.2750">
    <property type="match status" value="1"/>
</dbReference>
<dbReference type="InterPro" id="IPR000195">
    <property type="entry name" value="Rab-GAP-TBC_dom"/>
</dbReference>
<dbReference type="EMBL" id="WIXP02000005">
    <property type="protein sequence ID" value="KAF6210884.1"/>
    <property type="molecule type" value="Genomic_DNA"/>
</dbReference>
<feature type="region of interest" description="Disordered" evidence="4">
    <location>
        <begin position="826"/>
        <end position="847"/>
    </location>
</feature>
<dbReference type="SUPFAM" id="SSF50729">
    <property type="entry name" value="PH domain-like"/>
    <property type="match status" value="1"/>
</dbReference>
<feature type="domain" description="PID" evidence="5">
    <location>
        <begin position="12"/>
        <end position="116"/>
    </location>
</feature>
<evidence type="ECO:0000256" key="3">
    <source>
        <dbReference type="SAM" id="Coils"/>
    </source>
</evidence>
<gene>
    <name evidence="7" type="ORF">GE061_013995</name>
</gene>
<evidence type="ECO:0000259" key="6">
    <source>
        <dbReference type="PROSITE" id="PS50086"/>
    </source>
</evidence>
<dbReference type="SMART" id="SM00462">
    <property type="entry name" value="PTB"/>
    <property type="match status" value="1"/>
</dbReference>
<dbReference type="Gene3D" id="1.10.472.80">
    <property type="entry name" value="Ypt/Rab-GAP domain of gyp1p, domain 3"/>
    <property type="match status" value="1"/>
</dbReference>
<dbReference type="Gene3D" id="1.10.8.270">
    <property type="entry name" value="putative rabgap domain of human tbc1 domain family member 14 like domains"/>
    <property type="match status" value="1"/>
</dbReference>
<keyword evidence="8" id="KW-1185">Reference proteome</keyword>
<feature type="domain" description="Rab-GAP TBC" evidence="6">
    <location>
        <begin position="432"/>
        <end position="628"/>
    </location>
</feature>
<dbReference type="PROSITE" id="PS01179">
    <property type="entry name" value="PID"/>
    <property type="match status" value="1"/>
</dbReference>
<dbReference type="PROSITE" id="PS50086">
    <property type="entry name" value="TBC_RABGAP"/>
    <property type="match status" value="1"/>
</dbReference>
<name>A0A8S9XQI7_APOLU</name>
<evidence type="ECO:0008006" key="9">
    <source>
        <dbReference type="Google" id="ProtNLM"/>
    </source>
</evidence>
<evidence type="ECO:0000313" key="7">
    <source>
        <dbReference type="EMBL" id="KAF6210884.1"/>
    </source>
</evidence>
<feature type="non-terminal residue" evidence="7">
    <location>
        <position position="1013"/>
    </location>
</feature>
<evidence type="ECO:0000256" key="4">
    <source>
        <dbReference type="SAM" id="MobiDB-lite"/>
    </source>
</evidence>
<evidence type="ECO:0000259" key="5">
    <source>
        <dbReference type="PROSITE" id="PS01179"/>
    </source>
</evidence>
<dbReference type="GO" id="GO:0005096">
    <property type="term" value="F:GTPase activator activity"/>
    <property type="evidence" value="ECO:0007669"/>
    <property type="project" value="UniProtKB-KW"/>
</dbReference>
<dbReference type="SMART" id="SM00164">
    <property type="entry name" value="TBC"/>
    <property type="match status" value="1"/>
</dbReference>
<sequence>PELRTRRRSGSLGSVLVPKPETVKPPEGLITPGLNRTMVLHVGRTDLRLISPDRKQILLHKYLKDISSSHQGVKSPSHFAFICKENNTEPPAHIAYVFNCQSKDVADDLIAAVGQASATNKKSSVLSCDHCPMVWYHNLCAELEGLSEKGMEIALMRRLETLPSQEQEVVRMKLGGAELPQGNIREHVQLMMMLLRAHCESKQARHVHDTPENRHEFLTQYLGSSTIFLTKAKRSLTNSFDHLLKRKSSKDDFYQTQSLPANASIKDILQEPKSVSHASSFESTISEECVTPGGSMMNIFMKLGNSPKHPSLEQITGEDINSKRKETTWRQAIFNNVVTPSKAMQEEKVHEKKDAEFYRNLWKKAINQQILLIRMEKENKNLSVRQEEANVKRVKLEYEEVGSVECADVWDATCKESRKFDSSLVLNTMKKGVPKAKRGEVWLFLARHFSSKLPPFNDANFPNYNVSYEQILKQLTSYQHAILIDLGRTFPGHEYFSSPLGPGQLALFNILKAYSLLDPEVGYCQGLSFLAAVLLLHMSESEAFYMLKQLMFRRGLRARYLPDMTALQVALYQLSRLLHDKLRDLYDHFDSLDVPPTLYAAPWLLTFFASQFSLGFVARVLDLVFADSPNVLFKVAIVLLRHHKDELLKCDTFESAMSFLKNDLPKVDTATMDKLVKEVVACDITKELCEYGVEYHVLQEEISAPRPEAKKIKELEAQNEALNQQVTALNHQLQIATSNINRLEASRSSHITQLHKMETQVKTLEVTVATLGQYVSDLGYTHKDVQIPNDVLRILAQINVSQKKKLRPQMSTPEIRLGDVSLLSEKELPKTNGRRSSDDSRISRKLSDDPKLTETLGLIVEENESKPNIGRILSDEEKALIAARNAALNKTVLVKKEVPKLKVTQSSFELGTHSHPLDGEDVPTSFGGTTNLKKKEITRTNSRMETGKNVELKIVETTRDSVGDKLKMTKNKVTRLFESCNDIFKGDHEKPFGQETQLLIKSQAPPNTRNGFS</sequence>
<dbReference type="Pfam" id="PF11830">
    <property type="entry name" value="DUF3350"/>
    <property type="match status" value="1"/>
</dbReference>